<keyword evidence="2" id="KW-0808">Transferase</keyword>
<feature type="domain" description="Phosphoribosyltransferase" evidence="1">
    <location>
        <begin position="9"/>
        <end position="106"/>
    </location>
</feature>
<dbReference type="EMBL" id="FQUS01000001">
    <property type="protein sequence ID" value="SHE35485.1"/>
    <property type="molecule type" value="Genomic_DNA"/>
</dbReference>
<dbReference type="InterPro" id="IPR023214">
    <property type="entry name" value="HAD_sf"/>
</dbReference>
<dbReference type="Gene3D" id="3.40.50.1000">
    <property type="entry name" value="HAD superfamily/HAD-like"/>
    <property type="match status" value="1"/>
</dbReference>
<evidence type="ECO:0000259" key="1">
    <source>
        <dbReference type="Pfam" id="PF00156"/>
    </source>
</evidence>
<dbReference type="STRING" id="1194090.SAMN05443144_101118"/>
<proteinExistence type="predicted"/>
<dbReference type="GO" id="GO:0016757">
    <property type="term" value="F:glycosyltransferase activity"/>
    <property type="evidence" value="ECO:0007669"/>
    <property type="project" value="UniProtKB-KW"/>
</dbReference>
<evidence type="ECO:0000313" key="2">
    <source>
        <dbReference type="EMBL" id="SHE35485.1"/>
    </source>
</evidence>
<dbReference type="CDD" id="cd06223">
    <property type="entry name" value="PRTases_typeI"/>
    <property type="match status" value="1"/>
</dbReference>
<dbReference type="Pfam" id="PF00156">
    <property type="entry name" value="Pribosyltran"/>
    <property type="match status" value="1"/>
</dbReference>
<dbReference type="InterPro" id="IPR000836">
    <property type="entry name" value="PRTase_dom"/>
</dbReference>
<gene>
    <name evidence="2" type="ORF">SAMN05443144_101118</name>
</gene>
<organism evidence="2 3">
    <name type="scientific">Fodinibius roseus</name>
    <dbReference type="NCBI Taxonomy" id="1194090"/>
    <lineage>
        <taxon>Bacteria</taxon>
        <taxon>Pseudomonadati</taxon>
        <taxon>Balneolota</taxon>
        <taxon>Balneolia</taxon>
        <taxon>Balneolales</taxon>
        <taxon>Balneolaceae</taxon>
        <taxon>Fodinibius</taxon>
    </lineage>
</organism>
<dbReference type="Proteomes" id="UP000184041">
    <property type="component" value="Unassembled WGS sequence"/>
</dbReference>
<evidence type="ECO:0000313" key="3">
    <source>
        <dbReference type="Proteomes" id="UP000184041"/>
    </source>
</evidence>
<keyword evidence="3" id="KW-1185">Reference proteome</keyword>
<protein>
    <submittedName>
        <fullName evidence="2">Orotate phosphoribosyltransferase</fullName>
    </submittedName>
</protein>
<keyword evidence="2" id="KW-0328">Glycosyltransferase</keyword>
<dbReference type="AlphaFoldDB" id="A0A1M4STI9"/>
<dbReference type="InterPro" id="IPR029057">
    <property type="entry name" value="PRTase-like"/>
</dbReference>
<reference evidence="2 3" key="1">
    <citation type="submission" date="2016-11" db="EMBL/GenBank/DDBJ databases">
        <authorList>
            <person name="Jaros S."/>
            <person name="Januszkiewicz K."/>
            <person name="Wedrychowicz H."/>
        </authorList>
    </citation>
    <scope>NUCLEOTIDE SEQUENCE [LARGE SCALE GENOMIC DNA]</scope>
    <source>
        <strain evidence="2 3">DSM 21986</strain>
    </source>
</reference>
<accession>A0A1M4STI9</accession>
<sequence>MNYKTISELNRDILAWIPELPRDINVIVGIPRSGLLVANILGLHLNLPITDIDGLIDGKLLSSGRRPLKERNQLVKGSKILVVDDSVHSGYQMSKVQEKIRKRDLPYRISYGAVYALSNSIDKTDIFKEVLPMPRIFEWNLFHHGIMKSSCVDIDGVLCRDPSKEENDDGHKYRQFILNVAPNIIPTRKIGWLVTCRLEKYRELTEQWLSKNNILYDNLVMMDYNTREERIRAGNHGKYKANVYKKVKAKLFIESSRGQANEIAKISGKPVVCYQGDSKIIYPNRLSILKKQTRNYSKQFLNSPIGFAKRGFKKLNRELR</sequence>
<name>A0A1M4STI9_9BACT</name>
<dbReference type="RefSeq" id="WP_073058871.1">
    <property type="nucleotide sequence ID" value="NZ_FQUS01000001.1"/>
</dbReference>
<dbReference type="Gene3D" id="3.40.50.2020">
    <property type="match status" value="1"/>
</dbReference>
<dbReference type="SUPFAM" id="SSF53271">
    <property type="entry name" value="PRTase-like"/>
    <property type="match status" value="1"/>
</dbReference>
<dbReference type="OrthoDB" id="9804476at2"/>